<feature type="compositionally biased region" description="Acidic residues" evidence="1">
    <location>
        <begin position="789"/>
        <end position="802"/>
    </location>
</feature>
<evidence type="ECO:0000256" key="2">
    <source>
        <dbReference type="SAM" id="Phobius"/>
    </source>
</evidence>
<evidence type="ECO:0000259" key="4">
    <source>
        <dbReference type="Pfam" id="PF18911"/>
    </source>
</evidence>
<feature type="compositionally biased region" description="Basic and acidic residues" evidence="1">
    <location>
        <begin position="803"/>
        <end position="812"/>
    </location>
</feature>
<evidence type="ECO:0000256" key="1">
    <source>
        <dbReference type="SAM" id="MobiDB-lite"/>
    </source>
</evidence>
<feature type="domain" description="CARDB" evidence="3">
    <location>
        <begin position="147"/>
        <end position="234"/>
    </location>
</feature>
<keyword evidence="2" id="KW-0472">Membrane</keyword>
<dbReference type="AlphaFoldDB" id="A0A075HD90"/>
<feature type="domain" description="PKD" evidence="4">
    <location>
        <begin position="450"/>
        <end position="530"/>
    </location>
</feature>
<proteinExistence type="predicted"/>
<dbReference type="Pfam" id="PF07705">
    <property type="entry name" value="CARDB"/>
    <property type="match status" value="1"/>
</dbReference>
<name>A0A075HD90_9EURY</name>
<keyword evidence="2" id="KW-0812">Transmembrane</keyword>
<protein>
    <submittedName>
        <fullName evidence="5">YD repeat-containing protein</fullName>
    </submittedName>
</protein>
<feature type="region of interest" description="Disordered" evidence="1">
    <location>
        <begin position="779"/>
        <end position="846"/>
    </location>
</feature>
<dbReference type="InterPro" id="IPR000601">
    <property type="entry name" value="PKD_dom"/>
</dbReference>
<dbReference type="Pfam" id="PF18911">
    <property type="entry name" value="PKD_4"/>
    <property type="match status" value="1"/>
</dbReference>
<keyword evidence="2" id="KW-1133">Transmembrane helix</keyword>
<evidence type="ECO:0000313" key="5">
    <source>
        <dbReference type="EMBL" id="AIF14471.1"/>
    </source>
</evidence>
<evidence type="ECO:0000259" key="3">
    <source>
        <dbReference type="Pfam" id="PF07705"/>
    </source>
</evidence>
<dbReference type="Gene3D" id="2.60.40.10">
    <property type="entry name" value="Immunoglobulins"/>
    <property type="match status" value="5"/>
</dbReference>
<feature type="compositionally biased region" description="Acidic residues" evidence="1">
    <location>
        <begin position="830"/>
        <end position="841"/>
    </location>
</feature>
<reference evidence="5" key="1">
    <citation type="journal article" date="2014" name="Genome Biol. Evol.">
        <title>Pangenome evidence for extensive interdomain horizontal transfer affecting lineage core and shell genes in uncultured planktonic thaumarchaeota and euryarchaeota.</title>
        <authorList>
            <person name="Deschamps P."/>
            <person name="Zivanovic Y."/>
            <person name="Moreira D."/>
            <person name="Rodriguez-Valera F."/>
            <person name="Lopez-Garcia P."/>
        </authorList>
    </citation>
    <scope>NUCLEOTIDE SEQUENCE</scope>
</reference>
<accession>A0A075HD90</accession>
<dbReference type="SUPFAM" id="SSF49299">
    <property type="entry name" value="PKD domain"/>
    <property type="match status" value="1"/>
</dbReference>
<dbReference type="InterPro" id="IPR013783">
    <property type="entry name" value="Ig-like_fold"/>
</dbReference>
<organism evidence="5">
    <name type="scientific">uncultured marine group II/III euryarchaeote KM3_67_D09</name>
    <dbReference type="NCBI Taxonomy" id="1456483"/>
    <lineage>
        <taxon>Archaea</taxon>
        <taxon>Methanobacteriati</taxon>
        <taxon>Methanobacteriota</taxon>
        <taxon>environmental samples</taxon>
    </lineage>
</organism>
<sequence>MNWYQEMTRTRTLDVDIEFQLSPLDMDMNATVTVTDNSGNTVTGQEVEFRYEIDEDVRTFTTDSYGQFVVDLNSGNSADSSEGGSEYGSHGIIAWISGSSPQIGVSTIITDENLHAVDLIANSAGVTVERTRDNRTVSLNSIIGFAAIPGDVLTFSVPVLNRGIMTSPSTNIRVTGPDGTSSTSAVPSLDSLSEQRVEIDWTVPAAQPVGDAAITFVVDEAGTITNDGNRSNNEGSFILFIGRLPTASLTVNSPVQTYENAILNGLYSTDPDGGSITCVFEIETVSGSMETYTEDDCVYEADWQDDGEFLVRLTITDEESDSDTVEEIITVLNRPPEIIVDASSYSIPVLSSVTLEVTHREDMDSQNPFSPVDIAWQTACEEGSSVSARCTITPKVEGEYTIEVIGMDDDGATVTEGVTIDVTNIAPSNPAAELWNGMTRMTPDSRGVYSAEEGDSIEFRGSAEDSENDIDSLIHLWSPDAEDHPEIQHQSVGQHSTIEHMYTTAGLHLATLIVTDDDGANSETLTIAIEIVNLAPEIDPISNPLPVAEDSEITISASVWDTTGDIDTLQNCFDLDPEENSDGEGEANDDCDLEGTIFIGSWPDAQTAPSSLVFHTMDDDGERASVEIPISVNNVKPSAHLSVSNQKPTEGDVVILSANMTTDSAFDLENMIYNWDLDTSVDSDGDGNPSNDIDHVGIWLEWKTDSHGTRSVKLTVSDETLVDSVSITLMIEEAPFSFADLVSSPIFIILIILVLAGGGGFAYMQMRKPEDLIEAPPEARRGRKVSMDDAFDDPQFDPFSEDEDRRRVKEQDRDEDGELAQIPEEKTAEVEETTEATEPEDSPVLQLTELDEVYEQARVADTLDNEVLSELLNQDETSSEEE</sequence>
<dbReference type="InterPro" id="IPR011635">
    <property type="entry name" value="CARDB"/>
</dbReference>
<dbReference type="EMBL" id="KF901002">
    <property type="protein sequence ID" value="AIF14471.1"/>
    <property type="molecule type" value="Genomic_DNA"/>
</dbReference>
<dbReference type="InterPro" id="IPR035986">
    <property type="entry name" value="PKD_dom_sf"/>
</dbReference>
<feature type="transmembrane region" description="Helical" evidence="2">
    <location>
        <begin position="746"/>
        <end position="764"/>
    </location>
</feature>